<evidence type="ECO:0000256" key="4">
    <source>
        <dbReference type="ARBA" id="ARBA00023163"/>
    </source>
</evidence>
<dbReference type="Proteomes" id="UP000294498">
    <property type="component" value="Unassembled WGS sequence"/>
</dbReference>
<dbReference type="SUPFAM" id="SSF88946">
    <property type="entry name" value="Sigma2 domain of RNA polymerase sigma factors"/>
    <property type="match status" value="1"/>
</dbReference>
<dbReference type="InterPro" id="IPR039425">
    <property type="entry name" value="RNA_pol_sigma-70-like"/>
</dbReference>
<keyword evidence="3" id="KW-0731">Sigma factor</keyword>
<reference evidence="7 8" key="1">
    <citation type="submission" date="2019-03" db="EMBL/GenBank/DDBJ databases">
        <title>Genomic Encyclopedia of Type Strains, Phase IV (KMG-IV): sequencing the most valuable type-strain genomes for metagenomic binning, comparative biology and taxonomic classification.</title>
        <authorList>
            <person name="Goeker M."/>
        </authorList>
    </citation>
    <scope>NUCLEOTIDE SEQUENCE [LARGE SCALE GENOMIC DNA]</scope>
    <source>
        <strain evidence="7 8">DSM 100059</strain>
    </source>
</reference>
<name>A0A4R8DX82_9BACT</name>
<gene>
    <name evidence="7" type="ORF">EDB95_2864</name>
</gene>
<dbReference type="NCBIfam" id="TIGR02937">
    <property type="entry name" value="sigma70-ECF"/>
    <property type="match status" value="1"/>
</dbReference>
<dbReference type="Pfam" id="PF08281">
    <property type="entry name" value="Sigma70_r4_2"/>
    <property type="match status" value="1"/>
</dbReference>
<dbReference type="PANTHER" id="PTHR43133:SF46">
    <property type="entry name" value="RNA POLYMERASE SIGMA-70 FACTOR ECF SUBFAMILY"/>
    <property type="match status" value="1"/>
</dbReference>
<accession>A0A4R8DX82</accession>
<keyword evidence="4" id="KW-0804">Transcription</keyword>
<comment type="similarity">
    <text evidence="1">Belongs to the sigma-70 factor family. ECF subfamily.</text>
</comment>
<evidence type="ECO:0000313" key="8">
    <source>
        <dbReference type="Proteomes" id="UP000294498"/>
    </source>
</evidence>
<evidence type="ECO:0000313" key="7">
    <source>
        <dbReference type="EMBL" id="TDX01821.1"/>
    </source>
</evidence>
<feature type="domain" description="RNA polymerase sigma factor 70 region 4 type 2" evidence="6">
    <location>
        <begin position="130"/>
        <end position="177"/>
    </location>
</feature>
<dbReference type="InterPro" id="IPR007627">
    <property type="entry name" value="RNA_pol_sigma70_r2"/>
</dbReference>
<evidence type="ECO:0000256" key="1">
    <source>
        <dbReference type="ARBA" id="ARBA00010641"/>
    </source>
</evidence>
<comment type="caution">
    <text evidence="7">The sequence shown here is derived from an EMBL/GenBank/DDBJ whole genome shotgun (WGS) entry which is preliminary data.</text>
</comment>
<dbReference type="InterPro" id="IPR013324">
    <property type="entry name" value="RNA_pol_sigma_r3/r4-like"/>
</dbReference>
<dbReference type="PANTHER" id="PTHR43133">
    <property type="entry name" value="RNA POLYMERASE ECF-TYPE SIGMA FACTO"/>
    <property type="match status" value="1"/>
</dbReference>
<keyword evidence="2" id="KW-0805">Transcription regulation</keyword>
<evidence type="ECO:0000256" key="2">
    <source>
        <dbReference type="ARBA" id="ARBA00023015"/>
    </source>
</evidence>
<evidence type="ECO:0000259" key="6">
    <source>
        <dbReference type="Pfam" id="PF08281"/>
    </source>
</evidence>
<dbReference type="NCBIfam" id="TIGR02985">
    <property type="entry name" value="Sig70_bacteroi1"/>
    <property type="match status" value="1"/>
</dbReference>
<dbReference type="SUPFAM" id="SSF88659">
    <property type="entry name" value="Sigma3 and sigma4 domains of RNA polymerase sigma factors"/>
    <property type="match status" value="1"/>
</dbReference>
<evidence type="ECO:0000259" key="5">
    <source>
        <dbReference type="Pfam" id="PF04542"/>
    </source>
</evidence>
<dbReference type="Gene3D" id="1.10.10.10">
    <property type="entry name" value="Winged helix-like DNA-binding domain superfamily/Winged helix DNA-binding domain"/>
    <property type="match status" value="1"/>
</dbReference>
<dbReference type="RefSeq" id="WP_133994459.1">
    <property type="nucleotide sequence ID" value="NZ_SODV01000001.1"/>
</dbReference>
<dbReference type="InterPro" id="IPR036388">
    <property type="entry name" value="WH-like_DNA-bd_sf"/>
</dbReference>
<dbReference type="InterPro" id="IPR014327">
    <property type="entry name" value="RNA_pol_sigma70_bacteroid"/>
</dbReference>
<protein>
    <submittedName>
        <fullName evidence="7">RNA polymerase sigma-70 factor (ECF subfamily)</fullName>
    </submittedName>
</protein>
<organism evidence="7 8">
    <name type="scientific">Dinghuibacter silviterrae</name>
    <dbReference type="NCBI Taxonomy" id="1539049"/>
    <lineage>
        <taxon>Bacteria</taxon>
        <taxon>Pseudomonadati</taxon>
        <taxon>Bacteroidota</taxon>
        <taxon>Chitinophagia</taxon>
        <taxon>Chitinophagales</taxon>
        <taxon>Chitinophagaceae</taxon>
        <taxon>Dinghuibacter</taxon>
    </lineage>
</organism>
<dbReference type="GO" id="GO:0003677">
    <property type="term" value="F:DNA binding"/>
    <property type="evidence" value="ECO:0007669"/>
    <property type="project" value="InterPro"/>
</dbReference>
<feature type="domain" description="RNA polymerase sigma-70 region 2" evidence="5">
    <location>
        <begin position="32"/>
        <end position="97"/>
    </location>
</feature>
<dbReference type="OrthoDB" id="656273at2"/>
<dbReference type="Pfam" id="PF04542">
    <property type="entry name" value="Sigma70_r2"/>
    <property type="match status" value="1"/>
</dbReference>
<dbReference type="GO" id="GO:0016987">
    <property type="term" value="F:sigma factor activity"/>
    <property type="evidence" value="ECO:0007669"/>
    <property type="project" value="UniProtKB-KW"/>
</dbReference>
<dbReference type="Gene3D" id="1.10.1740.10">
    <property type="match status" value="1"/>
</dbReference>
<evidence type="ECO:0000256" key="3">
    <source>
        <dbReference type="ARBA" id="ARBA00023082"/>
    </source>
</evidence>
<dbReference type="GO" id="GO:0006352">
    <property type="term" value="P:DNA-templated transcription initiation"/>
    <property type="evidence" value="ECO:0007669"/>
    <property type="project" value="InterPro"/>
</dbReference>
<proteinExistence type="inferred from homology"/>
<dbReference type="InterPro" id="IPR013325">
    <property type="entry name" value="RNA_pol_sigma_r2"/>
</dbReference>
<dbReference type="AlphaFoldDB" id="A0A4R8DX82"/>
<sequence length="205" mass="23292">MTFGELVDTVAAEDFLVSEFRRGKTRAFEQIFLKHHGAICYFTAEFIYDGEAAKDIVSEVFVKLWHLRENFENVKAIKAFLYVSAKNACLNYLRRARLVTSHQKTALLELSKEEIEDIVMKQIFDAEVIREVYKAIEALPTQCKRIVRLTLQGLNTEEIANMMSISVQTVRNTRNRATHLLRQQLSGGTLAVALVASVVDVVKPV</sequence>
<dbReference type="EMBL" id="SODV01000001">
    <property type="protein sequence ID" value="TDX01821.1"/>
    <property type="molecule type" value="Genomic_DNA"/>
</dbReference>
<keyword evidence="8" id="KW-1185">Reference proteome</keyword>
<dbReference type="InterPro" id="IPR014284">
    <property type="entry name" value="RNA_pol_sigma-70_dom"/>
</dbReference>
<dbReference type="InterPro" id="IPR013249">
    <property type="entry name" value="RNA_pol_sigma70_r4_t2"/>
</dbReference>